<evidence type="ECO:0000256" key="1">
    <source>
        <dbReference type="SAM" id="MobiDB-lite"/>
    </source>
</evidence>
<feature type="compositionally biased region" description="Basic and acidic residues" evidence="1">
    <location>
        <begin position="62"/>
        <end position="79"/>
    </location>
</feature>
<feature type="compositionally biased region" description="Basic and acidic residues" evidence="1">
    <location>
        <begin position="112"/>
        <end position="142"/>
    </location>
</feature>
<dbReference type="EMBL" id="WHWC01000017">
    <property type="protein sequence ID" value="KAG8366536.1"/>
    <property type="molecule type" value="Genomic_DNA"/>
</dbReference>
<dbReference type="Proteomes" id="UP000826271">
    <property type="component" value="Unassembled WGS sequence"/>
</dbReference>
<feature type="region of interest" description="Disordered" evidence="1">
    <location>
        <begin position="111"/>
        <end position="143"/>
    </location>
</feature>
<proteinExistence type="predicted"/>
<sequence length="184" mass="20983">MDMGIEMIVSILIIGLKLGPFASALSRQAPKSMEKLSLMAQQYIREEEMNSIKGGGWVYGPDKPRSNKDQGRRAREHRNSPPRWPPKKPDPLTLSKAKIMNNLGDIPEMAEETSKRTKVEERKVEPMEHKSIELFPRDKEKTTSIGSQFLKRTHENSPQKDNVLKPKLIDIHYGKETSSMTCKV</sequence>
<accession>A0AAV6W532</accession>
<feature type="signal peptide" evidence="2">
    <location>
        <begin position="1"/>
        <end position="24"/>
    </location>
</feature>
<evidence type="ECO:0000313" key="4">
    <source>
        <dbReference type="Proteomes" id="UP000826271"/>
    </source>
</evidence>
<evidence type="ECO:0000313" key="3">
    <source>
        <dbReference type="EMBL" id="KAG8366536.1"/>
    </source>
</evidence>
<protein>
    <submittedName>
        <fullName evidence="3">Uncharacterized protein</fullName>
    </submittedName>
</protein>
<dbReference type="AlphaFoldDB" id="A0AAV6W532"/>
<feature type="chain" id="PRO_5043742351" evidence="2">
    <location>
        <begin position="25"/>
        <end position="184"/>
    </location>
</feature>
<organism evidence="3 4">
    <name type="scientific">Buddleja alternifolia</name>
    <dbReference type="NCBI Taxonomy" id="168488"/>
    <lineage>
        <taxon>Eukaryota</taxon>
        <taxon>Viridiplantae</taxon>
        <taxon>Streptophyta</taxon>
        <taxon>Embryophyta</taxon>
        <taxon>Tracheophyta</taxon>
        <taxon>Spermatophyta</taxon>
        <taxon>Magnoliopsida</taxon>
        <taxon>eudicotyledons</taxon>
        <taxon>Gunneridae</taxon>
        <taxon>Pentapetalae</taxon>
        <taxon>asterids</taxon>
        <taxon>lamiids</taxon>
        <taxon>Lamiales</taxon>
        <taxon>Scrophulariaceae</taxon>
        <taxon>Buddlejeae</taxon>
        <taxon>Buddleja</taxon>
    </lineage>
</organism>
<keyword evidence="2" id="KW-0732">Signal</keyword>
<evidence type="ECO:0000256" key="2">
    <source>
        <dbReference type="SAM" id="SignalP"/>
    </source>
</evidence>
<keyword evidence="4" id="KW-1185">Reference proteome</keyword>
<name>A0AAV6W532_9LAMI</name>
<reference evidence="3" key="1">
    <citation type="submission" date="2019-10" db="EMBL/GenBank/DDBJ databases">
        <authorList>
            <person name="Zhang R."/>
            <person name="Pan Y."/>
            <person name="Wang J."/>
            <person name="Ma R."/>
            <person name="Yu S."/>
        </authorList>
    </citation>
    <scope>NUCLEOTIDE SEQUENCE</scope>
    <source>
        <strain evidence="3">LA-IB0</strain>
        <tissue evidence="3">Leaf</tissue>
    </source>
</reference>
<comment type="caution">
    <text evidence="3">The sequence shown here is derived from an EMBL/GenBank/DDBJ whole genome shotgun (WGS) entry which is preliminary data.</text>
</comment>
<feature type="region of interest" description="Disordered" evidence="1">
    <location>
        <begin position="54"/>
        <end position="94"/>
    </location>
</feature>
<gene>
    <name evidence="3" type="ORF">BUALT_Bualt17G0090100</name>
</gene>